<dbReference type="PANTHER" id="PTHR30055">
    <property type="entry name" value="HTH-TYPE TRANSCRIPTIONAL REGULATOR RUTR"/>
    <property type="match status" value="1"/>
</dbReference>
<dbReference type="GO" id="GO:0003700">
    <property type="term" value="F:DNA-binding transcription factor activity"/>
    <property type="evidence" value="ECO:0007669"/>
    <property type="project" value="TreeGrafter"/>
</dbReference>
<keyword evidence="3" id="KW-0804">Transcription</keyword>
<dbReference type="InterPro" id="IPR001647">
    <property type="entry name" value="HTH_TetR"/>
</dbReference>
<dbReference type="EMBL" id="DYYG01000008">
    <property type="protein sequence ID" value="HJE22393.1"/>
    <property type="molecule type" value="Genomic_DNA"/>
</dbReference>
<dbReference type="Gene3D" id="1.10.357.10">
    <property type="entry name" value="Tetracycline Repressor, domain 2"/>
    <property type="match status" value="1"/>
</dbReference>
<organism evidence="7 8">
    <name type="scientific">Methylorubrum populi</name>
    <dbReference type="NCBI Taxonomy" id="223967"/>
    <lineage>
        <taxon>Bacteria</taxon>
        <taxon>Pseudomonadati</taxon>
        <taxon>Pseudomonadota</taxon>
        <taxon>Alphaproteobacteria</taxon>
        <taxon>Hyphomicrobiales</taxon>
        <taxon>Methylobacteriaceae</taxon>
        <taxon>Methylorubrum</taxon>
    </lineage>
</organism>
<evidence type="ECO:0000256" key="5">
    <source>
        <dbReference type="SAM" id="MobiDB-lite"/>
    </source>
</evidence>
<reference evidence="7" key="2">
    <citation type="submission" date="2021-09" db="EMBL/GenBank/DDBJ databases">
        <authorList>
            <person name="Gilroy R."/>
        </authorList>
    </citation>
    <scope>NUCLEOTIDE SEQUENCE</scope>
    <source>
        <strain evidence="7">316</strain>
    </source>
</reference>
<dbReference type="PRINTS" id="PR00455">
    <property type="entry name" value="HTHTETR"/>
</dbReference>
<dbReference type="SUPFAM" id="SSF46689">
    <property type="entry name" value="Homeodomain-like"/>
    <property type="match status" value="1"/>
</dbReference>
<dbReference type="Pfam" id="PF14246">
    <property type="entry name" value="TetR_C_7"/>
    <property type="match status" value="1"/>
</dbReference>
<dbReference type="PANTHER" id="PTHR30055:SF223">
    <property type="entry name" value="HTH-TYPE TRANSCRIPTIONAL REGULATOR UIDR"/>
    <property type="match status" value="1"/>
</dbReference>
<reference evidence="7" key="1">
    <citation type="journal article" date="2021" name="PeerJ">
        <title>Extensive microbial diversity within the chicken gut microbiome revealed by metagenomics and culture.</title>
        <authorList>
            <person name="Gilroy R."/>
            <person name="Ravi A."/>
            <person name="Getino M."/>
            <person name="Pursley I."/>
            <person name="Horton D.L."/>
            <person name="Alikhan N.F."/>
            <person name="Baker D."/>
            <person name="Gharbi K."/>
            <person name="Hall N."/>
            <person name="Watson M."/>
            <person name="Adriaenssens E.M."/>
            <person name="Foster-Nyarko E."/>
            <person name="Jarju S."/>
            <person name="Secka A."/>
            <person name="Antonio M."/>
            <person name="Oren A."/>
            <person name="Chaudhuri R.R."/>
            <person name="La Ragione R."/>
            <person name="Hildebrand F."/>
            <person name="Pallen M.J."/>
        </authorList>
    </citation>
    <scope>NUCLEOTIDE SEQUENCE</scope>
    <source>
        <strain evidence="7">316</strain>
    </source>
</reference>
<evidence type="ECO:0000313" key="8">
    <source>
        <dbReference type="Proteomes" id="UP000742631"/>
    </source>
</evidence>
<evidence type="ECO:0000313" key="7">
    <source>
        <dbReference type="EMBL" id="HJE22393.1"/>
    </source>
</evidence>
<dbReference type="InterPro" id="IPR050109">
    <property type="entry name" value="HTH-type_TetR-like_transc_reg"/>
</dbReference>
<dbReference type="InterPro" id="IPR009057">
    <property type="entry name" value="Homeodomain-like_sf"/>
</dbReference>
<protein>
    <submittedName>
        <fullName evidence="7">TetR/AcrR family transcriptional regulator</fullName>
    </submittedName>
</protein>
<evidence type="ECO:0000259" key="6">
    <source>
        <dbReference type="PROSITE" id="PS50977"/>
    </source>
</evidence>
<dbReference type="FunFam" id="1.10.10.60:FF:000141">
    <property type="entry name" value="TetR family transcriptional regulator"/>
    <property type="match status" value="1"/>
</dbReference>
<evidence type="ECO:0000256" key="4">
    <source>
        <dbReference type="PROSITE-ProRule" id="PRU00335"/>
    </source>
</evidence>
<dbReference type="PROSITE" id="PS50977">
    <property type="entry name" value="HTH_TETR_2"/>
    <property type="match status" value="1"/>
</dbReference>
<feature type="DNA-binding region" description="H-T-H motif" evidence="4">
    <location>
        <begin position="51"/>
        <end position="70"/>
    </location>
</feature>
<accession>A0A921DZ93</accession>
<evidence type="ECO:0000256" key="3">
    <source>
        <dbReference type="ARBA" id="ARBA00023163"/>
    </source>
</evidence>
<evidence type="ECO:0000256" key="2">
    <source>
        <dbReference type="ARBA" id="ARBA00023125"/>
    </source>
</evidence>
<gene>
    <name evidence="7" type="ORF">K8W01_01875</name>
</gene>
<dbReference type="Pfam" id="PF00440">
    <property type="entry name" value="TetR_N"/>
    <property type="match status" value="1"/>
</dbReference>
<dbReference type="Proteomes" id="UP000742631">
    <property type="component" value="Unassembled WGS sequence"/>
</dbReference>
<dbReference type="GO" id="GO:0000976">
    <property type="term" value="F:transcription cis-regulatory region binding"/>
    <property type="evidence" value="ECO:0007669"/>
    <property type="project" value="TreeGrafter"/>
</dbReference>
<comment type="caution">
    <text evidence="7">The sequence shown here is derived from an EMBL/GenBank/DDBJ whole genome shotgun (WGS) entry which is preliminary data.</text>
</comment>
<dbReference type="AlphaFoldDB" id="A0A921DZ93"/>
<sequence>MPNKRASGAARSTMRIPRGGRPTKDQSAELASRILDVASNLFATQGFAATSMEQIAAACGAGKDTVYRRYPTKSALFSALMARLHATLIPELDQAVNTDGSALEKLRHYARVILDINLRPEFLALNRVALSEAMAFGAIKPVPTREDPVMERFAGLVEKAQAAGHLIGEEAFFLAEQLLYATSIKPLIAAMLGDDRYRDADARDEYFTMAWTRFLAGAAPRPASSMPDPADGRTAVNPRNER</sequence>
<evidence type="ECO:0000256" key="1">
    <source>
        <dbReference type="ARBA" id="ARBA00023015"/>
    </source>
</evidence>
<keyword evidence="2 4" id="KW-0238">DNA-binding</keyword>
<name>A0A921DZ93_9HYPH</name>
<feature type="domain" description="HTH tetR-type" evidence="6">
    <location>
        <begin position="28"/>
        <end position="88"/>
    </location>
</feature>
<feature type="region of interest" description="Disordered" evidence="5">
    <location>
        <begin position="220"/>
        <end position="242"/>
    </location>
</feature>
<dbReference type="InterPro" id="IPR039536">
    <property type="entry name" value="TetR_C_Proteobacteria"/>
</dbReference>
<keyword evidence="1" id="KW-0805">Transcription regulation</keyword>
<proteinExistence type="predicted"/>
<feature type="region of interest" description="Disordered" evidence="5">
    <location>
        <begin position="1"/>
        <end position="25"/>
    </location>
</feature>